<sequence>MRVQLWDRPGAWEIALQGERIASVTPSAGEALGLALPAFVESHAHLFAGGVALGQLNLSAVHSEAELRAVLLPFAATVPEGEMVCCFGANYDLMGGRPTRAALDAVLQRPLYIVATDYHCAWANSAALQGVPEAPGVDLALGELHEFAAMDLVGRKAPSGGRQSLGLLAAEPETPDPERDKALIRAAMAECLRHGITRVVNMDGNLYQAQLFTELAEEGLPIDVSLPMTLVAGMEPDRLDALFAAARRPPVGRLSFGRVKMFMDGVFDTHTAYRVTDYPDRPGFRSEPLIGAEFVELCIRADALGLQIATHAVGDAAVRATLDGYEAARIANGARDSRHRVEHIDLLHPDDLPRFKALGVTASMQPVHPPGLAGLPLEPTISIVGADRWPDSFPWRALHGQTRLCFGTDWPVSPLSPLHAIRCAMTRQPWAPGNPDQRLTLTQALQAYTTTGAWADFVDHALEPGALADIVILSGDPSDPATRVLETYSRGVRSAFIA</sequence>
<dbReference type="Gene3D" id="2.30.40.10">
    <property type="entry name" value="Urease, subunit C, domain 1"/>
    <property type="match status" value="1"/>
</dbReference>
<dbReference type="EMBL" id="JAABNR010000003">
    <property type="protein sequence ID" value="NBZ86861.1"/>
    <property type="molecule type" value="Genomic_DNA"/>
</dbReference>
<dbReference type="Pfam" id="PF07969">
    <property type="entry name" value="Amidohydro_3"/>
    <property type="match status" value="1"/>
</dbReference>
<keyword evidence="3" id="KW-1185">Reference proteome</keyword>
<dbReference type="PANTHER" id="PTHR22642">
    <property type="entry name" value="IMIDAZOLONEPROPIONASE"/>
    <property type="match status" value="1"/>
</dbReference>
<proteinExistence type="predicted"/>
<dbReference type="Gene3D" id="3.10.310.70">
    <property type="match status" value="1"/>
</dbReference>
<gene>
    <name evidence="2" type="ORF">GV832_04645</name>
</gene>
<dbReference type="PANTHER" id="PTHR22642:SF2">
    <property type="entry name" value="PROTEIN LONG AFTER FAR-RED 3"/>
    <property type="match status" value="1"/>
</dbReference>
<dbReference type="InterPro" id="IPR013108">
    <property type="entry name" value="Amidohydro_3"/>
</dbReference>
<dbReference type="InterPro" id="IPR011059">
    <property type="entry name" value="Metal-dep_hydrolase_composite"/>
</dbReference>
<dbReference type="InterPro" id="IPR032466">
    <property type="entry name" value="Metal_Hydrolase"/>
</dbReference>
<dbReference type="AlphaFoldDB" id="A0AAE4Y8G1"/>
<feature type="domain" description="Amidohydrolase 3" evidence="1">
    <location>
        <begin position="34"/>
        <end position="491"/>
    </location>
</feature>
<dbReference type="Proteomes" id="UP001193501">
    <property type="component" value="Unassembled WGS sequence"/>
</dbReference>
<dbReference type="Gene3D" id="3.20.20.140">
    <property type="entry name" value="Metal-dependent hydrolases"/>
    <property type="match status" value="1"/>
</dbReference>
<accession>A0AAE4Y8G1</accession>
<evidence type="ECO:0000259" key="1">
    <source>
        <dbReference type="Pfam" id="PF07969"/>
    </source>
</evidence>
<dbReference type="InterPro" id="IPR033932">
    <property type="entry name" value="YtcJ-like"/>
</dbReference>
<evidence type="ECO:0000313" key="2">
    <source>
        <dbReference type="EMBL" id="NBZ86861.1"/>
    </source>
</evidence>
<name>A0AAE4Y8G1_9RHOB</name>
<organism evidence="2 3">
    <name type="scientific">Stagnihabitans tardus</name>
    <dbReference type="NCBI Taxonomy" id="2699202"/>
    <lineage>
        <taxon>Bacteria</taxon>
        <taxon>Pseudomonadati</taxon>
        <taxon>Pseudomonadota</taxon>
        <taxon>Alphaproteobacteria</taxon>
        <taxon>Rhodobacterales</taxon>
        <taxon>Paracoccaceae</taxon>
        <taxon>Stagnihabitans</taxon>
    </lineage>
</organism>
<protein>
    <submittedName>
        <fullName evidence="2">Amidohydrolase family protein</fullName>
    </submittedName>
</protein>
<reference evidence="2" key="1">
    <citation type="submission" date="2020-01" db="EMBL/GenBank/DDBJ databases">
        <authorList>
            <person name="Chen W.-M."/>
        </authorList>
    </citation>
    <scope>NUCLEOTIDE SEQUENCE</scope>
    <source>
        <strain evidence="2">CYK-10</strain>
    </source>
</reference>
<dbReference type="RefSeq" id="WP_168773667.1">
    <property type="nucleotide sequence ID" value="NZ_JAABNR010000003.1"/>
</dbReference>
<dbReference type="GO" id="GO:0016810">
    <property type="term" value="F:hydrolase activity, acting on carbon-nitrogen (but not peptide) bonds"/>
    <property type="evidence" value="ECO:0007669"/>
    <property type="project" value="InterPro"/>
</dbReference>
<comment type="caution">
    <text evidence="2">The sequence shown here is derived from an EMBL/GenBank/DDBJ whole genome shotgun (WGS) entry which is preliminary data.</text>
</comment>
<dbReference type="SUPFAM" id="SSF51556">
    <property type="entry name" value="Metallo-dependent hydrolases"/>
    <property type="match status" value="1"/>
</dbReference>
<evidence type="ECO:0000313" key="3">
    <source>
        <dbReference type="Proteomes" id="UP001193501"/>
    </source>
</evidence>
<dbReference type="CDD" id="cd01300">
    <property type="entry name" value="YtcJ_like"/>
    <property type="match status" value="1"/>
</dbReference>